<dbReference type="PANTHER" id="PTHR42748:SF7">
    <property type="entry name" value="NMRA LIKE REDOX SENSOR 1-RELATED"/>
    <property type="match status" value="1"/>
</dbReference>
<reference evidence="4 5" key="1">
    <citation type="journal article" date="2018" name="Nat. Ecol. Evol.">
        <title>Pezizomycetes genomes reveal the molecular basis of ectomycorrhizal truffle lifestyle.</title>
        <authorList>
            <person name="Murat C."/>
            <person name="Payen T."/>
            <person name="Noel B."/>
            <person name="Kuo A."/>
            <person name="Morin E."/>
            <person name="Chen J."/>
            <person name="Kohler A."/>
            <person name="Krizsan K."/>
            <person name="Balestrini R."/>
            <person name="Da Silva C."/>
            <person name="Montanini B."/>
            <person name="Hainaut M."/>
            <person name="Levati E."/>
            <person name="Barry K.W."/>
            <person name="Belfiori B."/>
            <person name="Cichocki N."/>
            <person name="Clum A."/>
            <person name="Dockter R.B."/>
            <person name="Fauchery L."/>
            <person name="Guy J."/>
            <person name="Iotti M."/>
            <person name="Le Tacon F."/>
            <person name="Lindquist E.A."/>
            <person name="Lipzen A."/>
            <person name="Malagnac F."/>
            <person name="Mello A."/>
            <person name="Molinier V."/>
            <person name="Miyauchi S."/>
            <person name="Poulain J."/>
            <person name="Riccioni C."/>
            <person name="Rubini A."/>
            <person name="Sitrit Y."/>
            <person name="Splivallo R."/>
            <person name="Traeger S."/>
            <person name="Wang M."/>
            <person name="Zifcakova L."/>
            <person name="Wipf D."/>
            <person name="Zambonelli A."/>
            <person name="Paolocci F."/>
            <person name="Nowrousian M."/>
            <person name="Ottonello S."/>
            <person name="Baldrian P."/>
            <person name="Spatafora J.W."/>
            <person name="Henrissat B."/>
            <person name="Nagy L.G."/>
            <person name="Aury J.M."/>
            <person name="Wincker P."/>
            <person name="Grigoriev I.V."/>
            <person name="Bonfante P."/>
            <person name="Martin F.M."/>
        </authorList>
    </citation>
    <scope>NUCLEOTIDE SEQUENCE [LARGE SCALE GENOMIC DNA]</scope>
    <source>
        <strain evidence="4 5">RN42</strain>
    </source>
</reference>
<name>A0A3N4HYN1_ASCIM</name>
<evidence type="ECO:0000256" key="2">
    <source>
        <dbReference type="ARBA" id="ARBA00022857"/>
    </source>
</evidence>
<proteinExistence type="inferred from homology"/>
<evidence type="ECO:0000259" key="3">
    <source>
        <dbReference type="Pfam" id="PF05368"/>
    </source>
</evidence>
<dbReference type="Gene3D" id="3.40.50.720">
    <property type="entry name" value="NAD(P)-binding Rossmann-like Domain"/>
    <property type="match status" value="1"/>
</dbReference>
<dbReference type="InterPro" id="IPR051164">
    <property type="entry name" value="NmrA-like_oxidored"/>
</dbReference>
<organism evidence="4 5">
    <name type="scientific">Ascobolus immersus RN42</name>
    <dbReference type="NCBI Taxonomy" id="1160509"/>
    <lineage>
        <taxon>Eukaryota</taxon>
        <taxon>Fungi</taxon>
        <taxon>Dikarya</taxon>
        <taxon>Ascomycota</taxon>
        <taxon>Pezizomycotina</taxon>
        <taxon>Pezizomycetes</taxon>
        <taxon>Pezizales</taxon>
        <taxon>Ascobolaceae</taxon>
        <taxon>Ascobolus</taxon>
    </lineage>
</organism>
<dbReference type="InterPro" id="IPR036291">
    <property type="entry name" value="NAD(P)-bd_dom_sf"/>
</dbReference>
<dbReference type="AlphaFoldDB" id="A0A3N4HYN1"/>
<dbReference type="PANTHER" id="PTHR42748">
    <property type="entry name" value="NITROGEN METABOLITE REPRESSION PROTEIN NMRA FAMILY MEMBER"/>
    <property type="match status" value="1"/>
</dbReference>
<evidence type="ECO:0000313" key="4">
    <source>
        <dbReference type="EMBL" id="RPA77608.1"/>
    </source>
</evidence>
<dbReference type="STRING" id="1160509.A0A3N4HYN1"/>
<sequence>MPAILVFGATGKQGGATIRRLVEADAPVEILAVTRNAESEGAKKLAAESPKIKLVQGDLNEPRGVFEAAKKVTSTPIEGVFSVQVAMGPGASPESEEVQGKALIDVALENNVKHFVYTSVDRGGERSLQNPTSIPHFLSKHHIEEYLLEKSQNGAKMEYTILRPTAFFDNAKPGFMGNAFNAMWKWIGDKKLQCIATEDIGWFGAQALLNPEDPLYKNAAISLAGDELNYEEAATIFKEKMGYEMPTSYWFVAQGLFLASKEFSTMFTWFKETEAYKADIEALRKIHPGLQDFSAYLDRSPYEKN</sequence>
<dbReference type="InterPro" id="IPR008030">
    <property type="entry name" value="NmrA-like"/>
</dbReference>
<accession>A0A3N4HYN1</accession>
<dbReference type="GO" id="GO:0005634">
    <property type="term" value="C:nucleus"/>
    <property type="evidence" value="ECO:0007669"/>
    <property type="project" value="TreeGrafter"/>
</dbReference>
<comment type="similarity">
    <text evidence="1">Belongs to the NmrA-type oxidoreductase family.</text>
</comment>
<evidence type="ECO:0000256" key="1">
    <source>
        <dbReference type="ARBA" id="ARBA00006328"/>
    </source>
</evidence>
<evidence type="ECO:0000313" key="5">
    <source>
        <dbReference type="Proteomes" id="UP000275078"/>
    </source>
</evidence>
<dbReference type="EMBL" id="ML119723">
    <property type="protein sequence ID" value="RPA77608.1"/>
    <property type="molecule type" value="Genomic_DNA"/>
</dbReference>
<gene>
    <name evidence="4" type="ORF">BJ508DRAFT_165585</name>
</gene>
<dbReference type="SUPFAM" id="SSF51735">
    <property type="entry name" value="NAD(P)-binding Rossmann-fold domains"/>
    <property type="match status" value="1"/>
</dbReference>
<dbReference type="Proteomes" id="UP000275078">
    <property type="component" value="Unassembled WGS sequence"/>
</dbReference>
<dbReference type="Gene3D" id="3.90.25.10">
    <property type="entry name" value="UDP-galactose 4-epimerase, domain 1"/>
    <property type="match status" value="1"/>
</dbReference>
<keyword evidence="5" id="KW-1185">Reference proteome</keyword>
<protein>
    <submittedName>
        <fullName evidence="4">NAD(P)-binding protein</fullName>
    </submittedName>
</protein>
<feature type="domain" description="NmrA-like" evidence="3">
    <location>
        <begin position="4"/>
        <end position="296"/>
    </location>
</feature>
<keyword evidence="2" id="KW-0521">NADP</keyword>
<dbReference type="OrthoDB" id="9997102at2759"/>
<dbReference type="Pfam" id="PF05368">
    <property type="entry name" value="NmrA"/>
    <property type="match status" value="1"/>
</dbReference>